<evidence type="ECO:0000313" key="13">
    <source>
        <dbReference type="EMBL" id="KAH6588484.1"/>
    </source>
</evidence>
<name>A0ABQ8EY87_9FUNG</name>
<dbReference type="SMART" id="SM00477">
    <property type="entry name" value="NUC"/>
    <property type="match status" value="1"/>
</dbReference>
<sequence>MVARSLGVFVAGAVIGTGLSFWWNRHPASSNKSNSNSSNSSNSSANVCGSVSQSPLSSQPLQALPSPHSTSQMGTRPANLTGSVASHLYRFGHPGPTADYFVRDAYALSYNRASRNAHWVAEHLTKESLAHSTEATQSDNGLDSLTPDRSRSKFKEEDGVPARFRSKLTDYSKSGFDRGHLVPAADVRESQKAVDETFMLSNISPQAAKGFNRGYWAYFENFVRSLTDTFDNVFVTTGPLFLPTKDENGQYWVKYQVLGTPPNTAVPTHFFKVIVATRKDQTYAQAFVVPNSAIEGTPPLTDYIVPVDAVEHMSGLSLFPNLDAGKLPSLCGQTTCDIKTFRQSAKAIGSKG</sequence>
<feature type="transmembrane region" description="Helical" evidence="10">
    <location>
        <begin position="6"/>
        <end position="23"/>
    </location>
</feature>
<proteinExistence type="inferred from homology"/>
<evidence type="ECO:0000259" key="12">
    <source>
        <dbReference type="SMART" id="SM00892"/>
    </source>
</evidence>
<feature type="compositionally biased region" description="Polar residues" evidence="9">
    <location>
        <begin position="70"/>
        <end position="79"/>
    </location>
</feature>
<dbReference type="EMBL" id="JAFCIX010000503">
    <property type="protein sequence ID" value="KAH6588484.1"/>
    <property type="molecule type" value="Genomic_DNA"/>
</dbReference>
<evidence type="ECO:0000256" key="3">
    <source>
        <dbReference type="ARBA" id="ARBA00022722"/>
    </source>
</evidence>
<evidence type="ECO:0000313" key="14">
    <source>
        <dbReference type="Proteomes" id="UP001648503"/>
    </source>
</evidence>
<dbReference type="Pfam" id="PF01223">
    <property type="entry name" value="Endonuclease_NS"/>
    <property type="match status" value="1"/>
</dbReference>
<feature type="region of interest" description="Disordered" evidence="9">
    <location>
        <begin position="130"/>
        <end position="157"/>
    </location>
</feature>
<evidence type="ECO:0000256" key="9">
    <source>
        <dbReference type="SAM" id="MobiDB-lite"/>
    </source>
</evidence>
<comment type="cofactor">
    <cofactor evidence="1 8">
        <name>Mg(2+)</name>
        <dbReference type="ChEBI" id="CHEBI:18420"/>
    </cofactor>
</comment>
<keyword evidence="7" id="KW-0460">Magnesium</keyword>
<evidence type="ECO:0000256" key="6">
    <source>
        <dbReference type="ARBA" id="ARBA00022801"/>
    </source>
</evidence>
<feature type="domain" description="DNA/RNA non-specific endonuclease/pyrophosphatase/phosphodiesterase" evidence="12">
    <location>
        <begin position="102"/>
        <end position="325"/>
    </location>
</feature>
<keyword evidence="10" id="KW-1133">Transmembrane helix</keyword>
<dbReference type="PANTHER" id="PTHR13966:SF5">
    <property type="entry name" value="ENDONUCLEASE G, MITOCHONDRIAL"/>
    <property type="match status" value="1"/>
</dbReference>
<evidence type="ECO:0000256" key="4">
    <source>
        <dbReference type="ARBA" id="ARBA00022723"/>
    </source>
</evidence>
<dbReference type="InterPro" id="IPR044925">
    <property type="entry name" value="His-Me_finger_sf"/>
</dbReference>
<evidence type="ECO:0000256" key="5">
    <source>
        <dbReference type="ARBA" id="ARBA00022759"/>
    </source>
</evidence>
<keyword evidence="10" id="KW-0472">Membrane</keyword>
<feature type="compositionally biased region" description="Low complexity" evidence="9">
    <location>
        <begin position="30"/>
        <end position="69"/>
    </location>
</feature>
<comment type="similarity">
    <text evidence="2 8">Belongs to the DNA/RNA non-specific endonuclease family.</text>
</comment>
<dbReference type="SUPFAM" id="SSF54060">
    <property type="entry name" value="His-Me finger endonucleases"/>
    <property type="match status" value="1"/>
</dbReference>
<organism evidence="13 14">
    <name type="scientific">Batrachochytrium salamandrivorans</name>
    <dbReference type="NCBI Taxonomy" id="1357716"/>
    <lineage>
        <taxon>Eukaryota</taxon>
        <taxon>Fungi</taxon>
        <taxon>Fungi incertae sedis</taxon>
        <taxon>Chytridiomycota</taxon>
        <taxon>Chytridiomycota incertae sedis</taxon>
        <taxon>Chytridiomycetes</taxon>
        <taxon>Rhizophydiales</taxon>
        <taxon>Rhizophydiales incertae sedis</taxon>
        <taxon>Batrachochytrium</taxon>
    </lineage>
</organism>
<feature type="compositionally biased region" description="Basic and acidic residues" evidence="9">
    <location>
        <begin position="146"/>
        <end position="157"/>
    </location>
</feature>
<evidence type="ECO:0000256" key="10">
    <source>
        <dbReference type="SAM" id="Phobius"/>
    </source>
</evidence>
<dbReference type="InterPro" id="IPR020821">
    <property type="entry name" value="ENPP1-3/EXOG-like_nuc-like"/>
</dbReference>
<keyword evidence="3 8" id="KW-0540">Nuclease</keyword>
<feature type="region of interest" description="Disordered" evidence="9">
    <location>
        <begin position="30"/>
        <end position="79"/>
    </location>
</feature>
<feature type="compositionally biased region" description="Polar residues" evidence="9">
    <location>
        <begin position="130"/>
        <end position="143"/>
    </location>
</feature>
<keyword evidence="10" id="KW-0812">Transmembrane</keyword>
<dbReference type="InterPro" id="IPR040255">
    <property type="entry name" value="Non-specific_endonuclease"/>
</dbReference>
<dbReference type="PANTHER" id="PTHR13966">
    <property type="entry name" value="ENDONUCLEASE RELATED"/>
    <property type="match status" value="1"/>
</dbReference>
<dbReference type="CDD" id="cd00091">
    <property type="entry name" value="NUC"/>
    <property type="match status" value="1"/>
</dbReference>
<dbReference type="EC" id="3.1.30.-" evidence="8"/>
<accession>A0ABQ8EY87</accession>
<dbReference type="SMART" id="SM00892">
    <property type="entry name" value="Endonuclease_NS"/>
    <property type="match status" value="1"/>
</dbReference>
<dbReference type="InterPro" id="IPR018524">
    <property type="entry name" value="DNA/RNA_endonuclease_AS"/>
</dbReference>
<dbReference type="Proteomes" id="UP001648503">
    <property type="component" value="Unassembled WGS sequence"/>
</dbReference>
<comment type="caution">
    <text evidence="13">The sequence shown here is derived from an EMBL/GenBank/DDBJ whole genome shotgun (WGS) entry which is preliminary data.</text>
</comment>
<evidence type="ECO:0000256" key="2">
    <source>
        <dbReference type="ARBA" id="ARBA00010052"/>
    </source>
</evidence>
<dbReference type="InterPro" id="IPR001604">
    <property type="entry name" value="Endo_G_ENPP1-like_dom"/>
</dbReference>
<reference evidence="13 14" key="1">
    <citation type="submission" date="2021-02" db="EMBL/GenBank/DDBJ databases">
        <title>Variation within the Batrachochytrium salamandrivorans European outbreak.</title>
        <authorList>
            <person name="Kelly M."/>
            <person name="Pasmans F."/>
            <person name="Shea T.P."/>
            <person name="Munoz J.F."/>
            <person name="Carranza S."/>
            <person name="Cuomo C.A."/>
            <person name="Martel A."/>
        </authorList>
    </citation>
    <scope>NUCLEOTIDE SEQUENCE [LARGE SCALE GENOMIC DNA]</scope>
    <source>
        <strain evidence="13 14">AMFP18/2</strain>
    </source>
</reference>
<evidence type="ECO:0000256" key="7">
    <source>
        <dbReference type="ARBA" id="ARBA00022842"/>
    </source>
</evidence>
<dbReference type="InterPro" id="IPR044929">
    <property type="entry name" value="DNA/RNA_non-sp_Endonuclease_sf"/>
</dbReference>
<gene>
    <name evidence="13" type="ORF">BASA50_010710</name>
</gene>
<keyword evidence="14" id="KW-1185">Reference proteome</keyword>
<dbReference type="Gene3D" id="3.40.570.10">
    <property type="entry name" value="Extracellular Endonuclease, subunit A"/>
    <property type="match status" value="1"/>
</dbReference>
<protein>
    <recommendedName>
        <fullName evidence="8">Endonuclease</fullName>
        <ecNumber evidence="8">3.1.30.-</ecNumber>
    </recommendedName>
</protein>
<keyword evidence="5 8" id="KW-0255">Endonuclease</keyword>
<feature type="domain" description="ENPP1-3/EXOG-like endonuclease/phosphodiesterase" evidence="11">
    <location>
        <begin position="103"/>
        <end position="325"/>
    </location>
</feature>
<keyword evidence="6 8" id="KW-0378">Hydrolase</keyword>
<dbReference type="PROSITE" id="PS01070">
    <property type="entry name" value="NUCLEASE_NON_SPEC"/>
    <property type="match status" value="1"/>
</dbReference>
<keyword evidence="4 8" id="KW-0479">Metal-binding</keyword>
<evidence type="ECO:0000256" key="1">
    <source>
        <dbReference type="ARBA" id="ARBA00001946"/>
    </source>
</evidence>
<evidence type="ECO:0000256" key="8">
    <source>
        <dbReference type="RuleBase" id="RU366055"/>
    </source>
</evidence>
<evidence type="ECO:0000259" key="11">
    <source>
        <dbReference type="SMART" id="SM00477"/>
    </source>
</evidence>